<feature type="transmembrane region" description="Helical" evidence="1">
    <location>
        <begin position="31"/>
        <end position="51"/>
    </location>
</feature>
<organism evidence="2">
    <name type="scientific">marine sediment metagenome</name>
    <dbReference type="NCBI Taxonomy" id="412755"/>
    <lineage>
        <taxon>unclassified sequences</taxon>
        <taxon>metagenomes</taxon>
        <taxon>ecological metagenomes</taxon>
    </lineage>
</organism>
<proteinExistence type="predicted"/>
<comment type="caution">
    <text evidence="2">The sequence shown here is derived from an EMBL/GenBank/DDBJ whole genome shotgun (WGS) entry which is preliminary data.</text>
</comment>
<feature type="transmembrane region" description="Helical" evidence="1">
    <location>
        <begin position="7"/>
        <end position="25"/>
    </location>
</feature>
<protein>
    <submittedName>
        <fullName evidence="2">Uncharacterized protein</fullName>
    </submittedName>
</protein>
<gene>
    <name evidence="2" type="ORF">LCGC14_0321170</name>
</gene>
<sequence>MPGLESVLLMILFVFYLYALARWHIVRRPPLFFLGALGLLFAFMGLFFTLGGSTMKVARVFDIIGLSVAFAMAVLSCAGTTVSVQGMLDAAKSAVPPSDASSGE</sequence>
<evidence type="ECO:0000313" key="2">
    <source>
        <dbReference type="EMBL" id="KKN81280.1"/>
    </source>
</evidence>
<keyword evidence="1" id="KW-0472">Membrane</keyword>
<keyword evidence="1" id="KW-1133">Transmembrane helix</keyword>
<dbReference type="AlphaFoldDB" id="A0A0F9TJA5"/>
<accession>A0A0F9TJA5</accession>
<name>A0A0F9TJA5_9ZZZZ</name>
<reference evidence="2" key="1">
    <citation type="journal article" date="2015" name="Nature">
        <title>Complex archaea that bridge the gap between prokaryotes and eukaryotes.</title>
        <authorList>
            <person name="Spang A."/>
            <person name="Saw J.H."/>
            <person name="Jorgensen S.L."/>
            <person name="Zaremba-Niedzwiedzka K."/>
            <person name="Martijn J."/>
            <person name="Lind A.E."/>
            <person name="van Eijk R."/>
            <person name="Schleper C."/>
            <person name="Guy L."/>
            <person name="Ettema T.J."/>
        </authorList>
    </citation>
    <scope>NUCLEOTIDE SEQUENCE</scope>
</reference>
<evidence type="ECO:0000256" key="1">
    <source>
        <dbReference type="SAM" id="Phobius"/>
    </source>
</evidence>
<keyword evidence="1" id="KW-0812">Transmembrane</keyword>
<feature type="transmembrane region" description="Helical" evidence="1">
    <location>
        <begin position="63"/>
        <end position="88"/>
    </location>
</feature>
<dbReference type="EMBL" id="LAZR01000217">
    <property type="protein sequence ID" value="KKN81280.1"/>
    <property type="molecule type" value="Genomic_DNA"/>
</dbReference>